<organism evidence="1 2">
    <name type="scientific">Pseudolycoriella hygida</name>
    <dbReference type="NCBI Taxonomy" id="35572"/>
    <lineage>
        <taxon>Eukaryota</taxon>
        <taxon>Metazoa</taxon>
        <taxon>Ecdysozoa</taxon>
        <taxon>Arthropoda</taxon>
        <taxon>Hexapoda</taxon>
        <taxon>Insecta</taxon>
        <taxon>Pterygota</taxon>
        <taxon>Neoptera</taxon>
        <taxon>Endopterygota</taxon>
        <taxon>Diptera</taxon>
        <taxon>Nematocera</taxon>
        <taxon>Sciaroidea</taxon>
        <taxon>Sciaridae</taxon>
        <taxon>Pseudolycoriella</taxon>
    </lineage>
</organism>
<gene>
    <name evidence="1" type="ORF">Bhyg_10308</name>
</gene>
<dbReference type="AlphaFoldDB" id="A0A9Q0RYM5"/>
<feature type="non-terminal residue" evidence="1">
    <location>
        <position position="161"/>
    </location>
</feature>
<comment type="caution">
    <text evidence="1">The sequence shown here is derived from an EMBL/GenBank/DDBJ whole genome shotgun (WGS) entry which is preliminary data.</text>
</comment>
<evidence type="ECO:0000313" key="1">
    <source>
        <dbReference type="EMBL" id="KAJ6637577.1"/>
    </source>
</evidence>
<accession>A0A9Q0RYM5</accession>
<dbReference type="EMBL" id="WJQU01000003">
    <property type="protein sequence ID" value="KAJ6637577.1"/>
    <property type="molecule type" value="Genomic_DNA"/>
</dbReference>
<dbReference type="Proteomes" id="UP001151699">
    <property type="component" value="Chromosome X"/>
</dbReference>
<keyword evidence="2" id="KW-1185">Reference proteome</keyword>
<sequence>QHPPSIIHSTAPIAPTPNAASTLQANSIPKVEITAYKKFATQYRPHMLHTKFEICEQLKLRTHPLFTLFGWRNQSHNLMDQCPLSGHLYEEPLYTNTWVAYLIPVGEWKVDFNHTKTINGSEEQLFTTTAYFISLTHSLYGESWQQDVAARQINSLTCRDF</sequence>
<protein>
    <submittedName>
        <fullName evidence="1">Uncharacterized protein</fullName>
    </submittedName>
</protein>
<reference evidence="1" key="1">
    <citation type="submission" date="2022-07" db="EMBL/GenBank/DDBJ databases">
        <authorList>
            <person name="Trinca V."/>
            <person name="Uliana J.V.C."/>
            <person name="Torres T.T."/>
            <person name="Ward R.J."/>
            <person name="Monesi N."/>
        </authorList>
    </citation>
    <scope>NUCLEOTIDE SEQUENCE</scope>
    <source>
        <strain evidence="1">HSMRA1968</strain>
        <tissue evidence="1">Whole embryos</tissue>
    </source>
</reference>
<name>A0A9Q0RYM5_9DIPT</name>
<evidence type="ECO:0000313" key="2">
    <source>
        <dbReference type="Proteomes" id="UP001151699"/>
    </source>
</evidence>
<proteinExistence type="predicted"/>